<gene>
    <name evidence="5" type="ORF">CEUSTIGMA_g3527.t1</name>
</gene>
<dbReference type="Pfam" id="PF00439">
    <property type="entry name" value="Bromodomain"/>
    <property type="match status" value="1"/>
</dbReference>
<dbReference type="EMBL" id="BEGY01000015">
    <property type="protein sequence ID" value="GAX76084.1"/>
    <property type="molecule type" value="Genomic_DNA"/>
</dbReference>
<feature type="region of interest" description="Disordered" evidence="3">
    <location>
        <begin position="221"/>
        <end position="264"/>
    </location>
</feature>
<dbReference type="PRINTS" id="PR00503">
    <property type="entry name" value="BROMODOMAIN"/>
</dbReference>
<name>A0A250WZ12_9CHLO</name>
<dbReference type="SMART" id="SM00297">
    <property type="entry name" value="BROMO"/>
    <property type="match status" value="1"/>
</dbReference>
<accession>A0A250WZ12</accession>
<dbReference type="InterPro" id="IPR036427">
    <property type="entry name" value="Bromodomain-like_sf"/>
</dbReference>
<dbReference type="Gene3D" id="1.20.920.10">
    <property type="entry name" value="Bromodomain-like"/>
    <property type="match status" value="1"/>
</dbReference>
<dbReference type="PANTHER" id="PTHR45926">
    <property type="entry name" value="OSJNBA0053K19.4 PROTEIN"/>
    <property type="match status" value="1"/>
</dbReference>
<feature type="domain" description="Bromo" evidence="4">
    <location>
        <begin position="111"/>
        <end position="173"/>
    </location>
</feature>
<feature type="region of interest" description="Disordered" evidence="3">
    <location>
        <begin position="325"/>
        <end position="361"/>
    </location>
</feature>
<dbReference type="CDD" id="cd04369">
    <property type="entry name" value="Bromodomain"/>
    <property type="match status" value="1"/>
</dbReference>
<evidence type="ECO:0000256" key="3">
    <source>
        <dbReference type="SAM" id="MobiDB-lite"/>
    </source>
</evidence>
<evidence type="ECO:0000256" key="2">
    <source>
        <dbReference type="PROSITE-ProRule" id="PRU00035"/>
    </source>
</evidence>
<comment type="caution">
    <text evidence="5">The sequence shown here is derived from an EMBL/GenBank/DDBJ whole genome shotgun (WGS) entry which is preliminary data.</text>
</comment>
<sequence>MVRMTKLSLRLDDGCIVCMGADGGAVRITTAKALELGKLTDRDANRIEQFVSTLKSIVPEANGAAIEHASMGGASKRMRMESGENFSSWVPKCKVMLEKMGRMFGQHKHVYWTPVNAAILPDYYKVVKNPKFFHFIETQLVNHKYSTPSEFYAECHLSFANCKLYNPVSDPYRILGEKVEVEFEKMWLASGLTNWTAGLDAETAEARGKRATAGMARQKFEAEKFEAPSKPKSQSQGMKGTKKSGKGEITSGGRGAASEQPITDVRKVEMGELLQSEAMAEHFEALMQLLPPEMLEGAEGEFELDFESLDETTLRKIDVFLRGIFGPPASEQAGHSPDVSMQDDDEDVSEGDLDDAEESDD</sequence>
<dbReference type="STRING" id="1157962.A0A250WZ12"/>
<feature type="compositionally biased region" description="Acidic residues" evidence="3">
    <location>
        <begin position="341"/>
        <end position="361"/>
    </location>
</feature>
<evidence type="ECO:0000256" key="1">
    <source>
        <dbReference type="ARBA" id="ARBA00023117"/>
    </source>
</evidence>
<organism evidence="5 6">
    <name type="scientific">Chlamydomonas eustigma</name>
    <dbReference type="NCBI Taxonomy" id="1157962"/>
    <lineage>
        <taxon>Eukaryota</taxon>
        <taxon>Viridiplantae</taxon>
        <taxon>Chlorophyta</taxon>
        <taxon>core chlorophytes</taxon>
        <taxon>Chlorophyceae</taxon>
        <taxon>CS clade</taxon>
        <taxon>Chlamydomonadales</taxon>
        <taxon>Chlamydomonadaceae</taxon>
        <taxon>Chlamydomonas</taxon>
    </lineage>
</organism>
<evidence type="ECO:0000313" key="5">
    <source>
        <dbReference type="EMBL" id="GAX76084.1"/>
    </source>
</evidence>
<dbReference type="PROSITE" id="PS50014">
    <property type="entry name" value="BROMODOMAIN_2"/>
    <property type="match status" value="1"/>
</dbReference>
<evidence type="ECO:0000259" key="4">
    <source>
        <dbReference type="PROSITE" id="PS50014"/>
    </source>
</evidence>
<protein>
    <recommendedName>
        <fullName evidence="4">Bromo domain-containing protein</fullName>
    </recommendedName>
</protein>
<keyword evidence="1 2" id="KW-0103">Bromodomain</keyword>
<dbReference type="Proteomes" id="UP000232323">
    <property type="component" value="Unassembled WGS sequence"/>
</dbReference>
<dbReference type="InterPro" id="IPR001487">
    <property type="entry name" value="Bromodomain"/>
</dbReference>
<evidence type="ECO:0000313" key="6">
    <source>
        <dbReference type="Proteomes" id="UP000232323"/>
    </source>
</evidence>
<reference evidence="5 6" key="1">
    <citation type="submission" date="2017-08" db="EMBL/GenBank/DDBJ databases">
        <title>Acidophilic green algal genome provides insights into adaptation to an acidic environment.</title>
        <authorList>
            <person name="Hirooka S."/>
            <person name="Hirose Y."/>
            <person name="Kanesaki Y."/>
            <person name="Higuchi S."/>
            <person name="Fujiwara T."/>
            <person name="Onuma R."/>
            <person name="Era A."/>
            <person name="Ohbayashi R."/>
            <person name="Uzuka A."/>
            <person name="Nozaki H."/>
            <person name="Yoshikawa H."/>
            <person name="Miyagishima S.Y."/>
        </authorList>
    </citation>
    <scope>NUCLEOTIDE SEQUENCE [LARGE SCALE GENOMIC DNA]</scope>
    <source>
        <strain evidence="5 6">NIES-2499</strain>
    </source>
</reference>
<dbReference type="AlphaFoldDB" id="A0A250WZ12"/>
<dbReference type="OrthoDB" id="21449at2759"/>
<keyword evidence="6" id="KW-1185">Reference proteome</keyword>
<dbReference type="SUPFAM" id="SSF47370">
    <property type="entry name" value="Bromodomain"/>
    <property type="match status" value="1"/>
</dbReference>
<proteinExistence type="predicted"/>